<dbReference type="SUPFAM" id="SSF69593">
    <property type="entry name" value="Glycerol-3-phosphate (1)-acyltransferase"/>
    <property type="match status" value="1"/>
</dbReference>
<dbReference type="HOGENOM" id="CLU_835188_0_0_1"/>
<dbReference type="STRING" id="4529.A0A0E0R0X6"/>
<dbReference type="Gene3D" id="1.25.10.10">
    <property type="entry name" value="Leucine-rich Repeat Variant"/>
    <property type="match status" value="1"/>
</dbReference>
<dbReference type="eggNOG" id="KOG2848">
    <property type="taxonomic scope" value="Eukaryota"/>
</dbReference>
<feature type="domain" description="Wings apart-like protein C-terminal" evidence="3">
    <location>
        <begin position="34"/>
        <end position="130"/>
    </location>
</feature>
<dbReference type="InterPro" id="IPR022771">
    <property type="entry name" value="WAPL_C"/>
</dbReference>
<reference evidence="5" key="1">
    <citation type="submission" date="2013-06" db="EMBL/GenBank/DDBJ databases">
        <authorList>
            <person name="Zhao Q."/>
        </authorList>
    </citation>
    <scope>NUCLEOTIDE SEQUENCE</scope>
    <source>
        <strain evidence="5">cv. W1943</strain>
    </source>
</reference>
<name>A0A0E0R0X6_ORYRU</name>
<evidence type="ECO:0000313" key="4">
    <source>
        <dbReference type="EnsemblPlants" id="ORUFI10G15510.1"/>
    </source>
</evidence>
<dbReference type="EnsemblPlants" id="ORUFI10G15510.1">
    <property type="protein sequence ID" value="ORUFI10G15510.1"/>
    <property type="gene ID" value="ORUFI10G15510"/>
</dbReference>
<dbReference type="Pfam" id="PF07814">
    <property type="entry name" value="WAPL"/>
    <property type="match status" value="1"/>
</dbReference>
<dbReference type="Pfam" id="PF01553">
    <property type="entry name" value="Acyltransferase"/>
    <property type="match status" value="1"/>
</dbReference>
<evidence type="ECO:0000313" key="5">
    <source>
        <dbReference type="Proteomes" id="UP000008022"/>
    </source>
</evidence>
<dbReference type="eggNOG" id="KOG2152">
    <property type="taxonomic scope" value="Eukaryota"/>
</dbReference>
<sequence length="333" mass="36415">MAIVILGRFSLIKYLIVTETSDTVSRVGGNFKETLREMGGLDSIFDVMVDFHSTLENLIKDTSTSALDRNEGTSLQSAALLLKCLKILENAIFLSDDNKTHLLNMSRKLNPKRSLLSFVGVIINTIELLSALSILQNSSVVSSSTYPKSSKVSQQSYSVVMAGGDRGRGVECHPHRGVSAALLRPGPQALAASWRRRETVVRSDFAAGGVATMGDSPQALSDRLCGSATKVWRGGAEWTAEAFARNGAAGPSQSRLPVTRNRAQHYIAKIWATLTISMFYKLDVEGMENLPPNSSPAIYVANHQSFLDIYTLLTLGRCFKFISKTSIFMFRII</sequence>
<dbReference type="GO" id="GO:0016746">
    <property type="term" value="F:acyltransferase activity"/>
    <property type="evidence" value="ECO:0007669"/>
    <property type="project" value="InterPro"/>
</dbReference>
<comment type="similarity">
    <text evidence="1">Belongs to the WAPL family.</text>
</comment>
<dbReference type="AlphaFoldDB" id="A0A0E0R0X6"/>
<keyword evidence="5" id="KW-1185">Reference proteome</keyword>
<proteinExistence type="inferred from homology"/>
<feature type="domain" description="Phospholipid/glycerol acyltransferase" evidence="2">
    <location>
        <begin position="282"/>
        <end position="331"/>
    </location>
</feature>
<accession>A0A0E0R0X6</accession>
<evidence type="ECO:0000259" key="3">
    <source>
        <dbReference type="Pfam" id="PF07814"/>
    </source>
</evidence>
<dbReference type="InterPro" id="IPR039874">
    <property type="entry name" value="WAPL"/>
</dbReference>
<dbReference type="InterPro" id="IPR002123">
    <property type="entry name" value="Plipid/glycerol_acylTrfase"/>
</dbReference>
<dbReference type="InterPro" id="IPR011989">
    <property type="entry name" value="ARM-like"/>
</dbReference>
<dbReference type="Proteomes" id="UP000008022">
    <property type="component" value="Unassembled WGS sequence"/>
</dbReference>
<dbReference type="Gramene" id="ORUFI10G15510.1">
    <property type="protein sequence ID" value="ORUFI10G15510.1"/>
    <property type="gene ID" value="ORUFI10G15510"/>
</dbReference>
<organism evidence="4 5">
    <name type="scientific">Oryza rufipogon</name>
    <name type="common">Brownbeard rice</name>
    <name type="synonym">Asian wild rice</name>
    <dbReference type="NCBI Taxonomy" id="4529"/>
    <lineage>
        <taxon>Eukaryota</taxon>
        <taxon>Viridiplantae</taxon>
        <taxon>Streptophyta</taxon>
        <taxon>Embryophyta</taxon>
        <taxon>Tracheophyta</taxon>
        <taxon>Spermatophyta</taxon>
        <taxon>Magnoliopsida</taxon>
        <taxon>Liliopsida</taxon>
        <taxon>Poales</taxon>
        <taxon>Poaceae</taxon>
        <taxon>BOP clade</taxon>
        <taxon>Oryzoideae</taxon>
        <taxon>Oryzeae</taxon>
        <taxon>Oryzinae</taxon>
        <taxon>Oryza</taxon>
    </lineage>
</organism>
<evidence type="ECO:0000259" key="2">
    <source>
        <dbReference type="Pfam" id="PF01553"/>
    </source>
</evidence>
<evidence type="ECO:0000256" key="1">
    <source>
        <dbReference type="ARBA" id="ARBA00006854"/>
    </source>
</evidence>
<protein>
    <recommendedName>
        <fullName evidence="6">Phospholipid/glycerol acyltransferase domain-containing protein</fullName>
    </recommendedName>
</protein>
<evidence type="ECO:0008006" key="6">
    <source>
        <dbReference type="Google" id="ProtNLM"/>
    </source>
</evidence>
<dbReference type="PANTHER" id="PTHR22100:SF13">
    <property type="entry name" value="WINGS APART-LIKE PROTEIN HOMOLOG"/>
    <property type="match status" value="1"/>
</dbReference>
<dbReference type="PANTHER" id="PTHR22100">
    <property type="entry name" value="WINGS APART-LIKE PROTEIN HOMOLOG"/>
    <property type="match status" value="1"/>
</dbReference>
<reference evidence="4" key="2">
    <citation type="submission" date="2015-06" db="UniProtKB">
        <authorList>
            <consortium name="EnsemblPlants"/>
        </authorList>
    </citation>
    <scope>IDENTIFICATION</scope>
</reference>